<evidence type="ECO:0000313" key="3">
    <source>
        <dbReference type="Proteomes" id="UP000283063"/>
    </source>
</evidence>
<name>A0A3T0N2W3_9RHOB</name>
<evidence type="ECO:0000256" key="1">
    <source>
        <dbReference type="SAM" id="Phobius"/>
    </source>
</evidence>
<accession>A0A3T0N2W3</accession>
<protein>
    <submittedName>
        <fullName evidence="2">Uncharacterized protein</fullName>
    </submittedName>
</protein>
<dbReference type="KEGG" id="sedi:EBB79_11040"/>
<feature type="transmembrane region" description="Helical" evidence="1">
    <location>
        <begin position="40"/>
        <end position="62"/>
    </location>
</feature>
<gene>
    <name evidence="2" type="ORF">EBB79_11040</name>
</gene>
<keyword evidence="1" id="KW-0472">Membrane</keyword>
<reference evidence="2 3" key="1">
    <citation type="submission" date="2018-10" db="EMBL/GenBank/DDBJ databases">
        <title>Parasedimentitalea marina sp. nov., a psychrophilic bacterium isolated from deep seawater of the New Britain Trench.</title>
        <authorList>
            <person name="Cao J."/>
        </authorList>
    </citation>
    <scope>NUCLEOTIDE SEQUENCE [LARGE SCALE GENOMIC DNA]</scope>
    <source>
        <strain evidence="2 3">W43</strain>
    </source>
</reference>
<keyword evidence="1" id="KW-0812">Transmembrane</keyword>
<feature type="transmembrane region" description="Helical" evidence="1">
    <location>
        <begin position="74"/>
        <end position="100"/>
    </location>
</feature>
<dbReference type="Proteomes" id="UP000283063">
    <property type="component" value="Chromosome"/>
</dbReference>
<organism evidence="2 3">
    <name type="scientific">Parasedimentitalea marina</name>
    <dbReference type="NCBI Taxonomy" id="2483033"/>
    <lineage>
        <taxon>Bacteria</taxon>
        <taxon>Pseudomonadati</taxon>
        <taxon>Pseudomonadota</taxon>
        <taxon>Alphaproteobacteria</taxon>
        <taxon>Rhodobacterales</taxon>
        <taxon>Paracoccaceae</taxon>
        <taxon>Parasedimentitalea</taxon>
    </lineage>
</organism>
<dbReference type="RefSeq" id="WP_127748920.1">
    <property type="nucleotide sequence ID" value="NZ_CP033219.1"/>
</dbReference>
<evidence type="ECO:0000313" key="2">
    <source>
        <dbReference type="EMBL" id="AZV78358.1"/>
    </source>
</evidence>
<sequence>MIVKSFDERLDRMQWQPTAVPTREIVDGLLGEQPSVDLRGISVTLLGAILGILIGVGLKGMVMPGTLWGPGSGLMGVIVGTMSMAGLVLSIPLAVFGAVLHQRKPWLLPLSAMNLLMIVVILLS</sequence>
<keyword evidence="3" id="KW-1185">Reference proteome</keyword>
<feature type="transmembrane region" description="Helical" evidence="1">
    <location>
        <begin position="106"/>
        <end position="123"/>
    </location>
</feature>
<proteinExistence type="predicted"/>
<keyword evidence="1" id="KW-1133">Transmembrane helix</keyword>
<dbReference type="EMBL" id="CP033219">
    <property type="protein sequence ID" value="AZV78358.1"/>
    <property type="molecule type" value="Genomic_DNA"/>
</dbReference>
<dbReference type="OrthoDB" id="7667817at2"/>
<dbReference type="AlphaFoldDB" id="A0A3T0N2W3"/>